<dbReference type="GO" id="GO:0006261">
    <property type="term" value="P:DNA-templated DNA replication"/>
    <property type="evidence" value="ECO:0007669"/>
    <property type="project" value="TreeGrafter"/>
</dbReference>
<keyword evidence="4" id="KW-1185">Reference proteome</keyword>
<dbReference type="EMBL" id="CCKQ01014804">
    <property type="protein sequence ID" value="CDW86598.1"/>
    <property type="molecule type" value="Genomic_DNA"/>
</dbReference>
<gene>
    <name evidence="3" type="primary">Contig9619.g10284</name>
    <name evidence="3" type="ORF">STYLEM_15695</name>
</gene>
<evidence type="ECO:0000313" key="3">
    <source>
        <dbReference type="EMBL" id="CDW86598.1"/>
    </source>
</evidence>
<dbReference type="InParanoid" id="A0A078B0H0"/>
<evidence type="ECO:0000313" key="4">
    <source>
        <dbReference type="Proteomes" id="UP000039865"/>
    </source>
</evidence>
<dbReference type="OMA" id="VANNIQI"/>
<dbReference type="Pfam" id="PF09739">
    <property type="entry name" value="MCM_bind"/>
    <property type="match status" value="1"/>
</dbReference>
<accession>A0A078B0H0</accession>
<dbReference type="PANTHER" id="PTHR13489:SF0">
    <property type="entry name" value="MINI-CHROMOSOME MAINTENANCE COMPLEX-BINDING PROTEIN"/>
    <property type="match status" value="1"/>
</dbReference>
<evidence type="ECO:0000256" key="2">
    <source>
        <dbReference type="ARBA" id="ARBA00023242"/>
    </source>
</evidence>
<reference evidence="3 4" key="1">
    <citation type="submission" date="2014-06" db="EMBL/GenBank/DDBJ databases">
        <authorList>
            <person name="Swart Estienne"/>
        </authorList>
    </citation>
    <scope>NUCLEOTIDE SEQUENCE [LARGE SCALE GENOMIC DNA]</scope>
    <source>
        <strain evidence="3 4">130c</strain>
    </source>
</reference>
<evidence type="ECO:0000256" key="1">
    <source>
        <dbReference type="ARBA" id="ARBA00004123"/>
    </source>
</evidence>
<proteinExistence type="predicted"/>
<sequence length="552" mass="63572">MSTSRNQQREHQRSLMIKSQTYQYFTLFLHNQALPSLNACETVEDLHSLSGKLVRYDCMIQDMYEEEYFMSVLLPTQSSQNSETLSKSTQHSSNSQPGLPLFYKYYTELTQDQIINYETQSIDQQFAQERGNLLGISVPNMNQWLAQEPEKRAKTCLIKVYDENVRSFKLNDNLTVIGILEFNKRQSEDEEMKNVSGGDDDYDPMARTGIPNEQNIPHLHVITFRKDLILNNNQLLKRSQVNNMTLNNYSQDLKEAREKLKAILKMILEGDQVASEFTLLNIISKAHTRKDGFILGNISTNLCGISSLRSKYLNRLLEKILPHSMYLPLSLENLEEKRLSPKKNYDTNSLEPGLLQMVDNTFVVIDETLMKEGKVKENGVMNIKALATLIEQQVVQYDFMYSQIDMPINAGVIVLSEGRSMFKNTLQVVIKPEEGKDLDENKLNQIINDEDLLNQLRRYILVTNSFADVTLQDYHIPEDVSEYAQNIFIETRKNEQQNFGEVKTNADTFHALLTLARLISISDGEIALSMTNYEKARTLDQQRLSRIPQKSK</sequence>
<dbReference type="InterPro" id="IPR019140">
    <property type="entry name" value="MCM_complex-bd"/>
</dbReference>
<dbReference type="AlphaFoldDB" id="A0A078B0H0"/>
<name>A0A078B0H0_STYLE</name>
<comment type="subcellular location">
    <subcellularLocation>
        <location evidence="1">Nucleus</location>
    </subcellularLocation>
</comment>
<dbReference type="OrthoDB" id="409247at2759"/>
<dbReference type="Proteomes" id="UP000039865">
    <property type="component" value="Unassembled WGS sequence"/>
</dbReference>
<dbReference type="PANTHER" id="PTHR13489">
    <property type="entry name" value="MINI-CHROMOSOME MAINTENANCE COMPLEX-BINDING PROTEIN"/>
    <property type="match status" value="1"/>
</dbReference>
<dbReference type="GO" id="GO:0003682">
    <property type="term" value="F:chromatin binding"/>
    <property type="evidence" value="ECO:0007669"/>
    <property type="project" value="TreeGrafter"/>
</dbReference>
<dbReference type="FunCoup" id="A0A078B0H0">
    <property type="interactions" value="328"/>
</dbReference>
<dbReference type="GO" id="GO:0005634">
    <property type="term" value="C:nucleus"/>
    <property type="evidence" value="ECO:0007669"/>
    <property type="project" value="UniProtKB-SubCell"/>
</dbReference>
<protein>
    <submittedName>
        <fullName evidence="3">Mini-chromosome maintenance complex-binding protein</fullName>
    </submittedName>
</protein>
<organism evidence="3 4">
    <name type="scientific">Stylonychia lemnae</name>
    <name type="common">Ciliate</name>
    <dbReference type="NCBI Taxonomy" id="5949"/>
    <lineage>
        <taxon>Eukaryota</taxon>
        <taxon>Sar</taxon>
        <taxon>Alveolata</taxon>
        <taxon>Ciliophora</taxon>
        <taxon>Intramacronucleata</taxon>
        <taxon>Spirotrichea</taxon>
        <taxon>Stichotrichia</taxon>
        <taxon>Sporadotrichida</taxon>
        <taxon>Oxytrichidae</taxon>
        <taxon>Stylonychinae</taxon>
        <taxon>Stylonychia</taxon>
    </lineage>
</organism>
<keyword evidence="2" id="KW-0539">Nucleus</keyword>